<name>B8FN95_DESAL</name>
<sequence>MKPILDVKNLTMDFGGLRALDSLDIDVRPGEIAALIGPNGAGKTTFFNCVTGMYNPTKGDVFVNSPSGYSTRLNGLKPNKVTERGLARTFQNIRLFQNMTVLENVMIGRHCHSGAGHEIIVNPNNSPVKRMAASAFFGGMEIAATLLKGKRFKEREQETVQYSYNVLEKVGLEKFANNFAKNLPYGLQRRLEIARAMATEPFLLLLDEPAAGMNPQETKELDDLIQRIRDKEGISILLIEHDMRLVMSISQRIFVMDYGKKIAQGTPGEIRTNDAVIKAYLGEDIDA</sequence>
<evidence type="ECO:0000313" key="6">
    <source>
        <dbReference type="Proteomes" id="UP000000739"/>
    </source>
</evidence>
<accession>B8FN95</accession>
<feature type="domain" description="ABC transporter" evidence="4">
    <location>
        <begin position="5"/>
        <end position="283"/>
    </location>
</feature>
<evidence type="ECO:0000256" key="3">
    <source>
        <dbReference type="ARBA" id="ARBA00022840"/>
    </source>
</evidence>
<dbReference type="InterPro" id="IPR003439">
    <property type="entry name" value="ABC_transporter-like_ATP-bd"/>
</dbReference>
<dbReference type="PANTHER" id="PTHR45772:SF7">
    <property type="entry name" value="AMINO ACID ABC TRANSPORTER ATP-BINDING PROTEIN"/>
    <property type="match status" value="1"/>
</dbReference>
<dbReference type="SMART" id="SM00382">
    <property type="entry name" value="AAA"/>
    <property type="match status" value="1"/>
</dbReference>
<dbReference type="RefSeq" id="WP_015949110.1">
    <property type="nucleotide sequence ID" value="NC_011768.1"/>
</dbReference>
<protein>
    <submittedName>
        <fullName evidence="5">ABC transporter related</fullName>
    </submittedName>
</protein>
<dbReference type="GO" id="GO:0015808">
    <property type="term" value="P:L-alanine transport"/>
    <property type="evidence" value="ECO:0007669"/>
    <property type="project" value="TreeGrafter"/>
</dbReference>
<dbReference type="GO" id="GO:0005304">
    <property type="term" value="F:L-valine transmembrane transporter activity"/>
    <property type="evidence" value="ECO:0007669"/>
    <property type="project" value="TreeGrafter"/>
</dbReference>
<dbReference type="EMBL" id="CP001322">
    <property type="protein sequence ID" value="ACL06064.1"/>
    <property type="molecule type" value="Genomic_DNA"/>
</dbReference>
<dbReference type="GO" id="GO:1903806">
    <property type="term" value="P:L-isoleucine import across plasma membrane"/>
    <property type="evidence" value="ECO:0007669"/>
    <property type="project" value="TreeGrafter"/>
</dbReference>
<dbReference type="InterPro" id="IPR003593">
    <property type="entry name" value="AAA+_ATPase"/>
</dbReference>
<evidence type="ECO:0000313" key="5">
    <source>
        <dbReference type="EMBL" id="ACL06064.1"/>
    </source>
</evidence>
<dbReference type="FunFam" id="3.40.50.300:FF:000421">
    <property type="entry name" value="Branched-chain amino acid ABC transporter ATP-binding protein"/>
    <property type="match status" value="1"/>
</dbReference>
<dbReference type="InterPro" id="IPR032823">
    <property type="entry name" value="BCA_ABC_TP_C"/>
</dbReference>
<gene>
    <name evidence="5" type="ordered locus">Dalk_4385</name>
</gene>
<keyword evidence="1" id="KW-0813">Transport</keyword>
<dbReference type="CDD" id="cd03219">
    <property type="entry name" value="ABC_Mj1267_LivG_branched"/>
    <property type="match status" value="1"/>
</dbReference>
<dbReference type="Pfam" id="PF00005">
    <property type="entry name" value="ABC_tran"/>
    <property type="match status" value="1"/>
</dbReference>
<reference evidence="5 6" key="1">
    <citation type="journal article" date="2012" name="Environ. Microbiol.">
        <title>The genome sequence of Desulfatibacillum alkenivorans AK-01: a blueprint for anaerobic alkane oxidation.</title>
        <authorList>
            <person name="Callaghan A.V."/>
            <person name="Morris B.E."/>
            <person name="Pereira I.A."/>
            <person name="McInerney M.J."/>
            <person name="Austin R.N."/>
            <person name="Groves J.T."/>
            <person name="Kukor J.J."/>
            <person name="Suflita J.M."/>
            <person name="Young L.Y."/>
            <person name="Zylstra G.J."/>
            <person name="Wawrik B."/>
        </authorList>
    </citation>
    <scope>NUCLEOTIDE SEQUENCE [LARGE SCALE GENOMIC DNA]</scope>
    <source>
        <strain evidence="5 6">AK-01</strain>
    </source>
</reference>
<dbReference type="KEGG" id="dal:Dalk_4385"/>
<organism evidence="5 6">
    <name type="scientific">Desulfatibacillum aliphaticivorans</name>
    <dbReference type="NCBI Taxonomy" id="218208"/>
    <lineage>
        <taxon>Bacteria</taxon>
        <taxon>Pseudomonadati</taxon>
        <taxon>Thermodesulfobacteriota</taxon>
        <taxon>Desulfobacteria</taxon>
        <taxon>Desulfobacterales</taxon>
        <taxon>Desulfatibacillaceae</taxon>
        <taxon>Desulfatibacillum</taxon>
    </lineage>
</organism>
<dbReference type="GO" id="GO:0042941">
    <property type="term" value="P:D-alanine transmembrane transport"/>
    <property type="evidence" value="ECO:0007669"/>
    <property type="project" value="TreeGrafter"/>
</dbReference>
<dbReference type="GO" id="GO:0005886">
    <property type="term" value="C:plasma membrane"/>
    <property type="evidence" value="ECO:0007669"/>
    <property type="project" value="TreeGrafter"/>
</dbReference>
<keyword evidence="3" id="KW-0067">ATP-binding</keyword>
<dbReference type="InterPro" id="IPR051120">
    <property type="entry name" value="ABC_AA/LPS_Transport"/>
</dbReference>
<dbReference type="PROSITE" id="PS50893">
    <property type="entry name" value="ABC_TRANSPORTER_2"/>
    <property type="match status" value="1"/>
</dbReference>
<dbReference type="GO" id="GO:1903805">
    <property type="term" value="P:L-valine import across plasma membrane"/>
    <property type="evidence" value="ECO:0007669"/>
    <property type="project" value="TreeGrafter"/>
</dbReference>
<dbReference type="HOGENOM" id="CLU_000604_1_2_7"/>
<evidence type="ECO:0000256" key="1">
    <source>
        <dbReference type="ARBA" id="ARBA00022448"/>
    </source>
</evidence>
<dbReference type="SUPFAM" id="SSF52540">
    <property type="entry name" value="P-loop containing nucleoside triphosphate hydrolases"/>
    <property type="match status" value="1"/>
</dbReference>
<dbReference type="Gene3D" id="3.40.50.300">
    <property type="entry name" value="P-loop containing nucleotide triphosphate hydrolases"/>
    <property type="match status" value="1"/>
</dbReference>
<dbReference type="InterPro" id="IPR027417">
    <property type="entry name" value="P-loop_NTPase"/>
</dbReference>
<keyword evidence="6" id="KW-1185">Reference proteome</keyword>
<dbReference type="GO" id="GO:0015188">
    <property type="term" value="F:L-isoleucine transmembrane transporter activity"/>
    <property type="evidence" value="ECO:0007669"/>
    <property type="project" value="TreeGrafter"/>
</dbReference>
<dbReference type="AlphaFoldDB" id="B8FN95"/>
<keyword evidence="2" id="KW-0547">Nucleotide-binding</keyword>
<dbReference type="Pfam" id="PF12399">
    <property type="entry name" value="BCA_ABC_TP_C"/>
    <property type="match status" value="1"/>
</dbReference>
<evidence type="ECO:0000259" key="4">
    <source>
        <dbReference type="PROSITE" id="PS50893"/>
    </source>
</evidence>
<dbReference type="Proteomes" id="UP000000739">
    <property type="component" value="Chromosome"/>
</dbReference>
<proteinExistence type="predicted"/>
<dbReference type="PANTHER" id="PTHR45772">
    <property type="entry name" value="CONSERVED COMPONENT OF ABC TRANSPORTER FOR NATURAL AMINO ACIDS-RELATED"/>
    <property type="match status" value="1"/>
</dbReference>
<dbReference type="GO" id="GO:0005524">
    <property type="term" value="F:ATP binding"/>
    <property type="evidence" value="ECO:0007669"/>
    <property type="project" value="UniProtKB-KW"/>
</dbReference>
<evidence type="ECO:0000256" key="2">
    <source>
        <dbReference type="ARBA" id="ARBA00022741"/>
    </source>
</evidence>
<dbReference type="GO" id="GO:0015192">
    <property type="term" value="F:L-phenylalanine transmembrane transporter activity"/>
    <property type="evidence" value="ECO:0007669"/>
    <property type="project" value="TreeGrafter"/>
</dbReference>
<dbReference type="GO" id="GO:0016887">
    <property type="term" value="F:ATP hydrolysis activity"/>
    <property type="evidence" value="ECO:0007669"/>
    <property type="project" value="InterPro"/>
</dbReference>
<dbReference type="eggNOG" id="COG0411">
    <property type="taxonomic scope" value="Bacteria"/>
</dbReference>